<name>A0A2L2T3M6_9HYPO</name>
<feature type="region of interest" description="Disordered" evidence="1">
    <location>
        <begin position="1"/>
        <end position="22"/>
    </location>
</feature>
<evidence type="ECO:0000313" key="2">
    <source>
        <dbReference type="EMBL" id="CEI64159.1"/>
    </source>
</evidence>
<evidence type="ECO:0000256" key="1">
    <source>
        <dbReference type="SAM" id="MobiDB-lite"/>
    </source>
</evidence>
<dbReference type="Proteomes" id="UP000245910">
    <property type="component" value="Chromosome I"/>
</dbReference>
<protein>
    <submittedName>
        <fullName evidence="2">Uncharacterized protein</fullName>
    </submittedName>
</protein>
<dbReference type="AlphaFoldDB" id="A0A2L2T3M6"/>
<organism evidence="2 3">
    <name type="scientific">Fusarium venenatum</name>
    <dbReference type="NCBI Taxonomy" id="56646"/>
    <lineage>
        <taxon>Eukaryota</taxon>
        <taxon>Fungi</taxon>
        <taxon>Dikarya</taxon>
        <taxon>Ascomycota</taxon>
        <taxon>Pezizomycotina</taxon>
        <taxon>Sordariomycetes</taxon>
        <taxon>Hypocreomycetidae</taxon>
        <taxon>Hypocreales</taxon>
        <taxon>Nectriaceae</taxon>
        <taxon>Fusarium</taxon>
    </lineage>
</organism>
<evidence type="ECO:0000313" key="3">
    <source>
        <dbReference type="Proteomes" id="UP000245910"/>
    </source>
</evidence>
<sequence length="71" mass="7864">MSCNDDVGSIFSPDRGVRRQKQDETLYTSIKVAIGKPAVQDRKPVPLTARTCPNAGFRHGALSSWNRDIYA</sequence>
<keyword evidence="3" id="KW-1185">Reference proteome</keyword>
<dbReference type="EMBL" id="LN649229">
    <property type="protein sequence ID" value="CEI64159.1"/>
    <property type="molecule type" value="Genomic_DNA"/>
</dbReference>
<reference evidence="3" key="1">
    <citation type="submission" date="2014-10" db="EMBL/GenBank/DDBJ databases">
        <authorList>
            <person name="King R."/>
        </authorList>
    </citation>
    <scope>NUCLEOTIDE SEQUENCE [LARGE SCALE GENOMIC DNA]</scope>
    <source>
        <strain evidence="3">A3/5</strain>
    </source>
</reference>
<proteinExistence type="predicted"/>
<accession>A0A2L2T3M6</accession>